<feature type="region of interest" description="Disordered" evidence="1">
    <location>
        <begin position="1"/>
        <end position="33"/>
    </location>
</feature>
<evidence type="ECO:0000313" key="2">
    <source>
        <dbReference type="EMBL" id="MCP3426219.1"/>
    </source>
</evidence>
<evidence type="ECO:0000313" key="3">
    <source>
        <dbReference type="Proteomes" id="UP001139502"/>
    </source>
</evidence>
<sequence length="135" mass="15353">MLPSDRATPENAEGAEHPREPEEEFSTAEMDPRARNRLATLWEKFDHDRDFARRISQIMGREDGWNVPEYVVPHELRHTASGDKALDLVAAVSEALEGSPENRRRYEEGANEILEEHRIPYAFSGGALTPVEREA</sequence>
<keyword evidence="3" id="KW-1185">Reference proteome</keyword>
<proteinExistence type="predicted"/>
<accession>A0A9X2KIV2</accession>
<evidence type="ECO:0000256" key="1">
    <source>
        <dbReference type="SAM" id="MobiDB-lite"/>
    </source>
</evidence>
<dbReference type="EMBL" id="JANAFB010000020">
    <property type="protein sequence ID" value="MCP3426219.1"/>
    <property type="molecule type" value="Genomic_DNA"/>
</dbReference>
<dbReference type="AlphaFoldDB" id="A0A9X2KIV2"/>
<protein>
    <submittedName>
        <fullName evidence="2">Uncharacterized protein</fullName>
    </submittedName>
</protein>
<dbReference type="RefSeq" id="WP_254166774.1">
    <property type="nucleotide sequence ID" value="NZ_JANAFB010000020.1"/>
</dbReference>
<reference evidence="2" key="1">
    <citation type="submission" date="2022-06" db="EMBL/GenBank/DDBJ databases">
        <title>Rothia sp. isolated from sandalwood seedling.</title>
        <authorList>
            <person name="Tuikhar N."/>
            <person name="Kirdat K."/>
            <person name="Thorat V."/>
            <person name="Swetha P."/>
            <person name="Padma S."/>
            <person name="Sundararaj R."/>
            <person name="Yadav A."/>
        </authorList>
    </citation>
    <scope>NUCLEOTIDE SEQUENCE</scope>
    <source>
        <strain evidence="2">AR01</strain>
    </source>
</reference>
<organism evidence="2 3">
    <name type="scientific">Rothia santali</name>
    <dbReference type="NCBI Taxonomy" id="2949643"/>
    <lineage>
        <taxon>Bacteria</taxon>
        <taxon>Bacillati</taxon>
        <taxon>Actinomycetota</taxon>
        <taxon>Actinomycetes</taxon>
        <taxon>Micrococcales</taxon>
        <taxon>Micrococcaceae</taxon>
        <taxon>Rothia</taxon>
    </lineage>
</organism>
<gene>
    <name evidence="2" type="ORF">NBM05_09415</name>
</gene>
<dbReference type="Proteomes" id="UP001139502">
    <property type="component" value="Unassembled WGS sequence"/>
</dbReference>
<comment type="caution">
    <text evidence="2">The sequence shown here is derived from an EMBL/GenBank/DDBJ whole genome shotgun (WGS) entry which is preliminary data.</text>
</comment>
<name>A0A9X2KIV2_9MICC</name>